<gene>
    <name evidence="2" type="ORF">NE237_013900</name>
</gene>
<organism evidence="2 3">
    <name type="scientific">Protea cynaroides</name>
    <dbReference type="NCBI Taxonomy" id="273540"/>
    <lineage>
        <taxon>Eukaryota</taxon>
        <taxon>Viridiplantae</taxon>
        <taxon>Streptophyta</taxon>
        <taxon>Embryophyta</taxon>
        <taxon>Tracheophyta</taxon>
        <taxon>Spermatophyta</taxon>
        <taxon>Magnoliopsida</taxon>
        <taxon>Proteales</taxon>
        <taxon>Proteaceae</taxon>
        <taxon>Protea</taxon>
    </lineage>
</organism>
<feature type="compositionally biased region" description="Basic and acidic residues" evidence="1">
    <location>
        <begin position="74"/>
        <end position="86"/>
    </location>
</feature>
<dbReference type="Proteomes" id="UP001141806">
    <property type="component" value="Unassembled WGS sequence"/>
</dbReference>
<protein>
    <submittedName>
        <fullName evidence="2">Uncharacterized protein</fullName>
    </submittedName>
</protein>
<keyword evidence="3" id="KW-1185">Reference proteome</keyword>
<proteinExistence type="predicted"/>
<sequence length="151" mass="17169">MLRIQNTVSSIRRNQIMLRISKHCQRIRQLNSAQPDNTVSPIQRNQIHVMNSKALSTIRHKWAMENSIQSAGKLAEDAGSHGHRDSSGIGFSRCRRHTVEVVETEEAESMERDPKGASAEKVSRLKEPAKYETRKRKLILDEDCSGHVRSL</sequence>
<feature type="region of interest" description="Disordered" evidence="1">
    <location>
        <begin position="73"/>
        <end position="130"/>
    </location>
</feature>
<evidence type="ECO:0000313" key="2">
    <source>
        <dbReference type="EMBL" id="KAJ4957117.1"/>
    </source>
</evidence>
<dbReference type="EMBL" id="JAMYWD010000011">
    <property type="protein sequence ID" value="KAJ4957117.1"/>
    <property type="molecule type" value="Genomic_DNA"/>
</dbReference>
<comment type="caution">
    <text evidence="2">The sequence shown here is derived from an EMBL/GenBank/DDBJ whole genome shotgun (WGS) entry which is preliminary data.</text>
</comment>
<reference evidence="2" key="1">
    <citation type="journal article" date="2023" name="Plant J.">
        <title>The genome of the king protea, Protea cynaroides.</title>
        <authorList>
            <person name="Chang J."/>
            <person name="Duong T.A."/>
            <person name="Schoeman C."/>
            <person name="Ma X."/>
            <person name="Roodt D."/>
            <person name="Barker N."/>
            <person name="Li Z."/>
            <person name="Van de Peer Y."/>
            <person name="Mizrachi E."/>
        </authorList>
    </citation>
    <scope>NUCLEOTIDE SEQUENCE</scope>
    <source>
        <tissue evidence="2">Young leaves</tissue>
    </source>
</reference>
<name>A0A9Q0H3V6_9MAGN</name>
<evidence type="ECO:0000313" key="3">
    <source>
        <dbReference type="Proteomes" id="UP001141806"/>
    </source>
</evidence>
<dbReference type="AlphaFoldDB" id="A0A9Q0H3V6"/>
<accession>A0A9Q0H3V6</accession>
<evidence type="ECO:0000256" key="1">
    <source>
        <dbReference type="SAM" id="MobiDB-lite"/>
    </source>
</evidence>
<feature type="compositionally biased region" description="Basic and acidic residues" evidence="1">
    <location>
        <begin position="121"/>
        <end position="130"/>
    </location>
</feature>